<sequence>DDTSLYSSNSYNHNLGRLSPALDVLYKSSSQEKDDAPRPDFISGKDAGTIGEKNYGNDRDGSSISPSN</sequence>
<accession>A0A9N9I5G9</accession>
<evidence type="ECO:0000313" key="2">
    <source>
        <dbReference type="EMBL" id="CAG8720807.1"/>
    </source>
</evidence>
<reference evidence="2" key="1">
    <citation type="submission" date="2021-06" db="EMBL/GenBank/DDBJ databases">
        <authorList>
            <person name="Kallberg Y."/>
            <person name="Tangrot J."/>
            <person name="Rosling A."/>
        </authorList>
    </citation>
    <scope>NUCLEOTIDE SEQUENCE</scope>
    <source>
        <strain evidence="2">87-6 pot B 2015</strain>
    </source>
</reference>
<feature type="non-terminal residue" evidence="2">
    <location>
        <position position="68"/>
    </location>
</feature>
<gene>
    <name evidence="2" type="ORF">FMOSSE_LOCUS14981</name>
</gene>
<dbReference type="Proteomes" id="UP000789375">
    <property type="component" value="Unassembled WGS sequence"/>
</dbReference>
<keyword evidence="3" id="KW-1185">Reference proteome</keyword>
<organism evidence="2 3">
    <name type="scientific">Funneliformis mosseae</name>
    <name type="common">Endomycorrhizal fungus</name>
    <name type="synonym">Glomus mosseae</name>
    <dbReference type="NCBI Taxonomy" id="27381"/>
    <lineage>
        <taxon>Eukaryota</taxon>
        <taxon>Fungi</taxon>
        <taxon>Fungi incertae sedis</taxon>
        <taxon>Mucoromycota</taxon>
        <taxon>Glomeromycotina</taxon>
        <taxon>Glomeromycetes</taxon>
        <taxon>Glomerales</taxon>
        <taxon>Glomeraceae</taxon>
        <taxon>Funneliformis</taxon>
    </lineage>
</organism>
<name>A0A9N9I5G9_FUNMO</name>
<proteinExistence type="predicted"/>
<dbReference type="AlphaFoldDB" id="A0A9N9I5G9"/>
<comment type="caution">
    <text evidence="2">The sequence shown here is derived from an EMBL/GenBank/DDBJ whole genome shotgun (WGS) entry which is preliminary data.</text>
</comment>
<evidence type="ECO:0000313" key="3">
    <source>
        <dbReference type="Proteomes" id="UP000789375"/>
    </source>
</evidence>
<feature type="region of interest" description="Disordered" evidence="1">
    <location>
        <begin position="28"/>
        <end position="68"/>
    </location>
</feature>
<protein>
    <submittedName>
        <fullName evidence="2">6788_t:CDS:1</fullName>
    </submittedName>
</protein>
<feature type="non-terminal residue" evidence="2">
    <location>
        <position position="1"/>
    </location>
</feature>
<dbReference type="EMBL" id="CAJVPP010013386">
    <property type="protein sequence ID" value="CAG8720807.1"/>
    <property type="molecule type" value="Genomic_DNA"/>
</dbReference>
<evidence type="ECO:0000256" key="1">
    <source>
        <dbReference type="SAM" id="MobiDB-lite"/>
    </source>
</evidence>